<feature type="compositionally biased region" description="Polar residues" evidence="1">
    <location>
        <begin position="41"/>
        <end position="53"/>
    </location>
</feature>
<evidence type="ECO:0000313" key="3">
    <source>
        <dbReference type="RefSeq" id="XP_048140049.1"/>
    </source>
</evidence>
<dbReference type="GeneID" id="115736550"/>
<dbReference type="Proteomes" id="UP000827889">
    <property type="component" value="Chromosome 8"/>
</dbReference>
<name>A0ABM3HTX2_9MYRT</name>
<evidence type="ECO:0000313" key="2">
    <source>
        <dbReference type="Proteomes" id="UP000827889"/>
    </source>
</evidence>
<organism evidence="2 3">
    <name type="scientific">Rhodamnia argentea</name>
    <dbReference type="NCBI Taxonomy" id="178133"/>
    <lineage>
        <taxon>Eukaryota</taxon>
        <taxon>Viridiplantae</taxon>
        <taxon>Streptophyta</taxon>
        <taxon>Embryophyta</taxon>
        <taxon>Tracheophyta</taxon>
        <taxon>Spermatophyta</taxon>
        <taxon>Magnoliopsida</taxon>
        <taxon>eudicotyledons</taxon>
        <taxon>Gunneridae</taxon>
        <taxon>Pentapetalae</taxon>
        <taxon>rosids</taxon>
        <taxon>malvids</taxon>
        <taxon>Myrtales</taxon>
        <taxon>Myrtaceae</taxon>
        <taxon>Myrtoideae</taxon>
        <taxon>Myrteae</taxon>
        <taxon>Australasian group</taxon>
        <taxon>Rhodamnia</taxon>
    </lineage>
</organism>
<evidence type="ECO:0000256" key="1">
    <source>
        <dbReference type="SAM" id="MobiDB-lite"/>
    </source>
</evidence>
<feature type="region of interest" description="Disordered" evidence="1">
    <location>
        <begin position="124"/>
        <end position="179"/>
    </location>
</feature>
<feature type="compositionally biased region" description="Polar residues" evidence="1">
    <location>
        <begin position="161"/>
        <end position="170"/>
    </location>
</feature>
<dbReference type="RefSeq" id="XP_048140049.1">
    <property type="nucleotide sequence ID" value="XM_048284092.1"/>
</dbReference>
<sequence>MANEVRADPGFDRVQPDRVAKQSVSKNRKKRGGDAGLATATARTGPSPSTATHRQAQRQAFQRAGSGMRAVFLGGPRSGNGSSGTGVFLPRGAGNNPSEPPKKPRCSTVLIPARVAHALMVHHDNMGGRSRPGIGYFPPQHDAGTSGRSPGPYLQQKRQSETAPALNQSDIDLPQEWMY</sequence>
<gene>
    <name evidence="3" type="primary">LOC115736550</name>
</gene>
<accession>A0ABM3HTX2</accession>
<proteinExistence type="predicted"/>
<feature type="region of interest" description="Disordered" evidence="1">
    <location>
        <begin position="1"/>
        <end position="105"/>
    </location>
</feature>
<keyword evidence="2" id="KW-1185">Reference proteome</keyword>
<dbReference type="PANTHER" id="PTHR33356">
    <property type="entry name" value="TIP41-LIKE PROTEIN"/>
    <property type="match status" value="1"/>
</dbReference>
<reference evidence="3" key="1">
    <citation type="submission" date="2025-08" db="UniProtKB">
        <authorList>
            <consortium name="RefSeq"/>
        </authorList>
    </citation>
    <scope>IDENTIFICATION</scope>
    <source>
        <tissue evidence="3">Leaf</tissue>
    </source>
</reference>
<feature type="compositionally biased region" description="Basic and acidic residues" evidence="1">
    <location>
        <begin position="1"/>
        <end position="20"/>
    </location>
</feature>
<protein>
    <submittedName>
        <fullName evidence="3">Uncharacterized protein LOC115736550 isoform X1</fullName>
    </submittedName>
</protein>
<dbReference type="PANTHER" id="PTHR33356:SF16">
    <property type="entry name" value="G PATCH DOMAIN PROTEIN"/>
    <property type="match status" value="1"/>
</dbReference>